<organism evidence="2 3">
    <name type="scientific">Glossina austeni</name>
    <name type="common">Savannah tsetse fly</name>
    <dbReference type="NCBI Taxonomy" id="7395"/>
    <lineage>
        <taxon>Eukaryota</taxon>
        <taxon>Metazoa</taxon>
        <taxon>Ecdysozoa</taxon>
        <taxon>Arthropoda</taxon>
        <taxon>Hexapoda</taxon>
        <taxon>Insecta</taxon>
        <taxon>Pterygota</taxon>
        <taxon>Neoptera</taxon>
        <taxon>Endopterygota</taxon>
        <taxon>Diptera</taxon>
        <taxon>Brachycera</taxon>
        <taxon>Muscomorpha</taxon>
        <taxon>Hippoboscoidea</taxon>
        <taxon>Glossinidae</taxon>
        <taxon>Glossina</taxon>
    </lineage>
</organism>
<dbReference type="PANTHER" id="PTHR45632">
    <property type="entry name" value="LD33804P"/>
    <property type="match status" value="1"/>
</dbReference>
<reference evidence="2" key="1">
    <citation type="submission" date="2020-05" db="UniProtKB">
        <authorList>
            <consortium name="EnsemblMetazoa"/>
        </authorList>
    </citation>
    <scope>IDENTIFICATION</scope>
    <source>
        <strain evidence="2">TTRI</strain>
    </source>
</reference>
<dbReference type="Gene3D" id="2.120.10.80">
    <property type="entry name" value="Kelch-type beta propeller"/>
    <property type="match status" value="1"/>
</dbReference>
<keyword evidence="1" id="KW-0880">Kelch repeat</keyword>
<evidence type="ECO:0000313" key="3">
    <source>
        <dbReference type="Proteomes" id="UP000078200"/>
    </source>
</evidence>
<dbReference type="InterPro" id="IPR006652">
    <property type="entry name" value="Kelch_1"/>
</dbReference>
<keyword evidence="3" id="KW-1185">Reference proteome</keyword>
<evidence type="ECO:0000313" key="2">
    <source>
        <dbReference type="EnsemblMetazoa" id="GAUT000950-PA"/>
    </source>
</evidence>
<dbReference type="InterPro" id="IPR015915">
    <property type="entry name" value="Kelch-typ_b-propeller"/>
</dbReference>
<protein>
    <submittedName>
        <fullName evidence="2">Uncharacterized protein</fullName>
    </submittedName>
</protein>
<sequence>MSQTRLPLVSTEILTNHIVAEPLLTEDQKCNKFLIGAVTYQLMKVTQLHEKCQRESKHCNESFHVFLLGGTRNNATGLKVCKVYDISKKKLVSSSSMNEGIGDNSAVSLNGVVYSVGGYNDDHLNTTECYDPASK</sequence>
<dbReference type="VEuPathDB" id="VectorBase:GAUT000950"/>
<proteinExistence type="predicted"/>
<accession>A0A1A9UDK2</accession>
<dbReference type="AlphaFoldDB" id="A0A1A9UDK2"/>
<dbReference type="Proteomes" id="UP000078200">
    <property type="component" value="Unassembled WGS sequence"/>
</dbReference>
<name>A0A1A9UDK2_GLOAU</name>
<dbReference type="Pfam" id="PF01344">
    <property type="entry name" value="Kelch_1"/>
    <property type="match status" value="1"/>
</dbReference>
<dbReference type="STRING" id="7395.A0A1A9UDK2"/>
<evidence type="ECO:0000256" key="1">
    <source>
        <dbReference type="ARBA" id="ARBA00022441"/>
    </source>
</evidence>
<dbReference type="EnsemblMetazoa" id="GAUT000950-RA">
    <property type="protein sequence ID" value="GAUT000950-PA"/>
    <property type="gene ID" value="GAUT000950"/>
</dbReference>
<dbReference type="SUPFAM" id="SSF117281">
    <property type="entry name" value="Kelch motif"/>
    <property type="match status" value="1"/>
</dbReference>